<dbReference type="EMBL" id="JBHSZQ010000004">
    <property type="protein sequence ID" value="MFC7125255.1"/>
    <property type="molecule type" value="Genomic_DNA"/>
</dbReference>
<dbReference type="RefSeq" id="WP_267636254.1">
    <property type="nucleotide sequence ID" value="NZ_JAODIY010000004.1"/>
</dbReference>
<dbReference type="InterPro" id="IPR031623">
    <property type="entry name" value="HisKA_4TM"/>
</dbReference>
<dbReference type="Pfam" id="PF16926">
    <property type="entry name" value="HisKA_4TM"/>
    <property type="match status" value="1"/>
</dbReference>
<evidence type="ECO:0000313" key="4">
    <source>
        <dbReference type="Proteomes" id="UP001596414"/>
    </source>
</evidence>
<feature type="domain" description="Archaeal histidine kinase 4TM" evidence="2">
    <location>
        <begin position="51"/>
        <end position="138"/>
    </location>
</feature>
<accession>A0ABD5X2D9</accession>
<evidence type="ECO:0000259" key="2">
    <source>
        <dbReference type="Pfam" id="PF16926"/>
    </source>
</evidence>
<protein>
    <recommendedName>
        <fullName evidence="2">Archaeal histidine kinase 4TM domain-containing protein</fullName>
    </recommendedName>
</protein>
<sequence>MEARDLSAGGIMISGFVLVVLQLFQGVQQLEGFDGTDLYIVFIFETIPFVLVGLALMYIGSWLLTQADLDDEIERVVAWAVGSSILFSSIAALLIFSLEVTLSSAANVLEQAPFIVVNLLTVGALAGTLVGIYDARRRIHQRELEHERDRVEQFANKAADINNYGRELNRSDSVEEVSSLCLQATETFLGLTNLAFAVMDTEETVLVDDTTVGVPESVLFDLATDSLEQQPATAVSHDLPAGNERRSDGALTLLITNTDDETIVLIALDDDSVSISEENLKLLEMLVAHAGTAVDRLYEKKLQAEETES</sequence>
<keyword evidence="1" id="KW-0472">Membrane</keyword>
<comment type="caution">
    <text evidence="3">The sequence shown here is derived from an EMBL/GenBank/DDBJ whole genome shotgun (WGS) entry which is preliminary data.</text>
</comment>
<gene>
    <name evidence="3" type="ORF">ACFQJ7_04270</name>
</gene>
<dbReference type="Proteomes" id="UP001596414">
    <property type="component" value="Unassembled WGS sequence"/>
</dbReference>
<evidence type="ECO:0000256" key="1">
    <source>
        <dbReference type="SAM" id="Phobius"/>
    </source>
</evidence>
<feature type="transmembrane region" description="Helical" evidence="1">
    <location>
        <begin position="7"/>
        <end position="27"/>
    </location>
</feature>
<keyword evidence="1" id="KW-0812">Transmembrane</keyword>
<feature type="transmembrane region" description="Helical" evidence="1">
    <location>
        <begin position="76"/>
        <end position="100"/>
    </location>
</feature>
<feature type="transmembrane region" description="Helical" evidence="1">
    <location>
        <begin position="39"/>
        <end position="64"/>
    </location>
</feature>
<feature type="transmembrane region" description="Helical" evidence="1">
    <location>
        <begin position="112"/>
        <end position="133"/>
    </location>
</feature>
<dbReference type="AlphaFoldDB" id="A0ABD5X2D9"/>
<reference evidence="3 4" key="1">
    <citation type="journal article" date="2014" name="Int. J. Syst. Evol. Microbiol.">
        <title>Complete genome sequence of Corynebacterium casei LMG S-19264T (=DSM 44701T), isolated from a smear-ripened cheese.</title>
        <authorList>
            <consortium name="US DOE Joint Genome Institute (JGI-PGF)"/>
            <person name="Walter F."/>
            <person name="Albersmeier A."/>
            <person name="Kalinowski J."/>
            <person name="Ruckert C."/>
        </authorList>
    </citation>
    <scope>NUCLEOTIDE SEQUENCE [LARGE SCALE GENOMIC DNA]</scope>
    <source>
        <strain evidence="3 4">CGMCC 4.7215</strain>
    </source>
</reference>
<organism evidence="3 4">
    <name type="scientific">Halovenus rubra</name>
    <dbReference type="NCBI Taxonomy" id="869890"/>
    <lineage>
        <taxon>Archaea</taxon>
        <taxon>Methanobacteriati</taxon>
        <taxon>Methanobacteriota</taxon>
        <taxon>Stenosarchaea group</taxon>
        <taxon>Halobacteria</taxon>
        <taxon>Halobacteriales</taxon>
        <taxon>Haloarculaceae</taxon>
        <taxon>Halovenus</taxon>
    </lineage>
</organism>
<evidence type="ECO:0000313" key="3">
    <source>
        <dbReference type="EMBL" id="MFC7125255.1"/>
    </source>
</evidence>
<name>A0ABD5X2D9_9EURY</name>
<keyword evidence="1" id="KW-1133">Transmembrane helix</keyword>
<proteinExistence type="predicted"/>